<accession>A0A5N6RNR3</accession>
<sequence length="97" mass="10663">MTPEAAESLMNSQSPEKACTEKLVLVCGHPPHRRYPNIPIAKTLHEMSKATTAPTSPKSQTNTKSQLINTLTSKAAKDSHVIKKFLSWDCKNRCSGN</sequence>
<dbReference type="AlphaFoldDB" id="A0A5N6RNR3"/>
<reference evidence="1 2" key="1">
    <citation type="submission" date="2019-06" db="EMBL/GenBank/DDBJ databases">
        <title>A chromosomal-level reference genome of Carpinus fangiana (Coryloideae, Betulaceae).</title>
        <authorList>
            <person name="Yang X."/>
            <person name="Wang Z."/>
            <person name="Zhang L."/>
            <person name="Hao G."/>
            <person name="Liu J."/>
            <person name="Yang Y."/>
        </authorList>
    </citation>
    <scope>NUCLEOTIDE SEQUENCE [LARGE SCALE GENOMIC DNA]</scope>
    <source>
        <strain evidence="1">Cfa_2016G</strain>
        <tissue evidence="1">Leaf</tissue>
    </source>
</reference>
<name>A0A5N6RNR3_9ROSI</name>
<gene>
    <name evidence="1" type="ORF">FH972_017908</name>
</gene>
<organism evidence="1 2">
    <name type="scientific">Carpinus fangiana</name>
    <dbReference type="NCBI Taxonomy" id="176857"/>
    <lineage>
        <taxon>Eukaryota</taxon>
        <taxon>Viridiplantae</taxon>
        <taxon>Streptophyta</taxon>
        <taxon>Embryophyta</taxon>
        <taxon>Tracheophyta</taxon>
        <taxon>Spermatophyta</taxon>
        <taxon>Magnoliopsida</taxon>
        <taxon>eudicotyledons</taxon>
        <taxon>Gunneridae</taxon>
        <taxon>Pentapetalae</taxon>
        <taxon>rosids</taxon>
        <taxon>fabids</taxon>
        <taxon>Fagales</taxon>
        <taxon>Betulaceae</taxon>
        <taxon>Carpinus</taxon>
    </lineage>
</organism>
<evidence type="ECO:0000313" key="2">
    <source>
        <dbReference type="Proteomes" id="UP000327013"/>
    </source>
</evidence>
<dbReference type="EMBL" id="CM017327">
    <property type="protein sequence ID" value="KAE8099966.1"/>
    <property type="molecule type" value="Genomic_DNA"/>
</dbReference>
<keyword evidence="2" id="KW-1185">Reference proteome</keyword>
<evidence type="ECO:0000313" key="1">
    <source>
        <dbReference type="EMBL" id="KAE8099966.1"/>
    </source>
</evidence>
<protein>
    <submittedName>
        <fullName evidence="1">Uncharacterized protein</fullName>
    </submittedName>
</protein>
<proteinExistence type="predicted"/>
<dbReference type="Proteomes" id="UP000327013">
    <property type="component" value="Chromosome 7"/>
</dbReference>